<evidence type="ECO:0000313" key="2">
    <source>
        <dbReference type="EMBL" id="KFM78699.1"/>
    </source>
</evidence>
<keyword evidence="1" id="KW-0472">Membrane</keyword>
<protein>
    <submittedName>
        <fullName evidence="2">Uncharacterized protein</fullName>
    </submittedName>
</protein>
<feature type="transmembrane region" description="Helical" evidence="1">
    <location>
        <begin position="21"/>
        <end position="41"/>
    </location>
</feature>
<keyword evidence="1" id="KW-0812">Transmembrane</keyword>
<evidence type="ECO:0000256" key="1">
    <source>
        <dbReference type="SAM" id="Phobius"/>
    </source>
</evidence>
<feature type="non-terminal residue" evidence="2">
    <location>
        <position position="44"/>
    </location>
</feature>
<dbReference type="AlphaFoldDB" id="A0A087UMW0"/>
<dbReference type="EMBL" id="KK120629">
    <property type="protein sequence ID" value="KFM78699.1"/>
    <property type="molecule type" value="Genomic_DNA"/>
</dbReference>
<reference evidence="2 3" key="1">
    <citation type="submission" date="2013-11" db="EMBL/GenBank/DDBJ databases">
        <title>Genome sequencing of Stegodyphus mimosarum.</title>
        <authorList>
            <person name="Bechsgaard J."/>
        </authorList>
    </citation>
    <scope>NUCLEOTIDE SEQUENCE [LARGE SCALE GENOMIC DNA]</scope>
</reference>
<name>A0A087UMW0_STEMI</name>
<dbReference type="Proteomes" id="UP000054359">
    <property type="component" value="Unassembled WGS sequence"/>
</dbReference>
<accession>A0A087UMW0</accession>
<organism evidence="2 3">
    <name type="scientific">Stegodyphus mimosarum</name>
    <name type="common">African social velvet spider</name>
    <dbReference type="NCBI Taxonomy" id="407821"/>
    <lineage>
        <taxon>Eukaryota</taxon>
        <taxon>Metazoa</taxon>
        <taxon>Ecdysozoa</taxon>
        <taxon>Arthropoda</taxon>
        <taxon>Chelicerata</taxon>
        <taxon>Arachnida</taxon>
        <taxon>Araneae</taxon>
        <taxon>Araneomorphae</taxon>
        <taxon>Entelegynae</taxon>
        <taxon>Eresoidea</taxon>
        <taxon>Eresidae</taxon>
        <taxon>Stegodyphus</taxon>
    </lineage>
</organism>
<sequence length="44" mass="5218">MLNHFVERFILMNYGCIRIQELKVTFLLAFYGLSYASFHFLSPS</sequence>
<evidence type="ECO:0000313" key="3">
    <source>
        <dbReference type="Proteomes" id="UP000054359"/>
    </source>
</evidence>
<gene>
    <name evidence="2" type="ORF">X975_16635</name>
</gene>
<keyword evidence="1" id="KW-1133">Transmembrane helix</keyword>
<keyword evidence="3" id="KW-1185">Reference proteome</keyword>
<proteinExistence type="predicted"/>